<evidence type="ECO:0000256" key="7">
    <source>
        <dbReference type="SAM" id="Phobius"/>
    </source>
</evidence>
<dbReference type="SMART" id="SM00304">
    <property type="entry name" value="HAMP"/>
    <property type="match status" value="1"/>
</dbReference>
<dbReference type="InterPro" id="IPR050697">
    <property type="entry name" value="Adenylyl/Guanylyl_Cyclase_3/4"/>
</dbReference>
<keyword evidence="4 7" id="KW-0812">Transmembrane</keyword>
<accession>A0A077ARD3</accession>
<dbReference type="Gene3D" id="3.30.70.1230">
    <property type="entry name" value="Nucleotide cyclase"/>
    <property type="match status" value="1"/>
</dbReference>
<feature type="transmembrane region" description="Helical" evidence="7">
    <location>
        <begin position="366"/>
        <end position="384"/>
    </location>
</feature>
<dbReference type="Pfam" id="PF22673">
    <property type="entry name" value="MCP-like_PDC_1"/>
    <property type="match status" value="1"/>
</dbReference>
<dbReference type="InterPro" id="IPR001054">
    <property type="entry name" value="A/G_cyclase"/>
</dbReference>
<dbReference type="GO" id="GO:0006171">
    <property type="term" value="P:cAMP biosynthetic process"/>
    <property type="evidence" value="ECO:0007669"/>
    <property type="project" value="TreeGrafter"/>
</dbReference>
<dbReference type="PANTHER" id="PTHR43081:SF1">
    <property type="entry name" value="ADENYLATE CYCLASE, TERMINAL-DIFFERENTIATION SPECIFIC"/>
    <property type="match status" value="1"/>
</dbReference>
<dbReference type="CDD" id="cd06225">
    <property type="entry name" value="HAMP"/>
    <property type="match status" value="1"/>
</dbReference>
<dbReference type="SUPFAM" id="SSF55073">
    <property type="entry name" value="Nucleotide cyclase"/>
    <property type="match status" value="1"/>
</dbReference>
<feature type="transmembrane region" description="Helical" evidence="7">
    <location>
        <begin position="21"/>
        <end position="45"/>
    </location>
</feature>
<evidence type="ECO:0000313" key="10">
    <source>
        <dbReference type="EMBL" id="AIK95752.1"/>
    </source>
</evidence>
<reference evidence="10 11" key="1">
    <citation type="submission" date="2014-07" db="EMBL/GenBank/DDBJ databases">
        <title>Comparative genomic insights into amoeba endosymbionts belonging to the families of Holosporaceae and Candidatus Midichloriaceae within Rickettsiales.</title>
        <authorList>
            <person name="Wang Z."/>
            <person name="Wu M."/>
        </authorList>
    </citation>
    <scope>NUCLEOTIDE SEQUENCE [LARGE SCALE GENOMIC DNA]</scope>
    <source>
        <strain evidence="10">PRA3</strain>
    </source>
</reference>
<dbReference type="InterPro" id="IPR029787">
    <property type="entry name" value="Nucleotide_cyclase"/>
</dbReference>
<proteinExistence type="inferred from homology"/>
<feature type="domain" description="Guanylate cyclase" evidence="8">
    <location>
        <begin position="465"/>
        <end position="597"/>
    </location>
</feature>
<evidence type="ECO:0000313" key="11">
    <source>
        <dbReference type="Proteomes" id="UP000028926"/>
    </source>
</evidence>
<dbReference type="FunFam" id="3.30.70.1230:FF:000016">
    <property type="entry name" value="Adenylate/guanylate cyclase domain-containing protein"/>
    <property type="match status" value="1"/>
</dbReference>
<protein>
    <recommendedName>
        <fullName evidence="12">Guanylate cyclase domain-containing protein</fullName>
    </recommendedName>
</protein>
<dbReference type="EMBL" id="CP008941">
    <property type="protein sequence ID" value="AIK95752.1"/>
    <property type="molecule type" value="Genomic_DNA"/>
</dbReference>
<sequence>MSTIFVYILGALKRLITQRNLRFDILSSFFIIQVLTASSIVYYTYTNNSESILELSQKMMDDLSESKIDRIRTRFEGVQTAVLMGSYILKSSNEISTSNKILLDYSVAVVRQYPFIESIFMGTEDGKFFQIKILPPNSTYRSNQRLLPKKAKIAIRAIERNGLSTKETWSYMDNDSRILEVEELPPSQILYNHKVREWYQRSLQTRSQIWTNIYIFSTTGLPGVANAVPLSTYNGQYFGVIGSDIPLDGFAEILKNIHFEGVSMILTKKGEIVASPFENSPAKVSLTNPDAQLKTVKDLSNKLPAEAFRLYQINNKNKFIFSYEDQTYIASFKDYDPVVFKDWLYVIIMPIDNLIGQIKETQQNTLLISFVILMLSILFITYLAHRVSKPIIQLSQQANRISGFDLTYPDQVRSGIQEIQQLQTSINTMRASLVSFGKFVPKKLVRKLLENGNEVKIGGKNKKLTFMFTDIADFTTISETYPADKLVNHLSEYFEELTEIIANTNGTVDKFIGDAIMSFWGAPAPDRDQAMNACKAALLCQKRLNDLNRKWNFEKKPILITRIGVHTGEAIVGNMGSTWRMIYSALGDSVNLASRLEGLNKHYHTSIIISEDVVHQITDHAIVRPLDIVAVKGKKKGVKIYELRALKNSDPLLLPTDEEINFCAKFDRAVTLYRDKRWDEAIEQFIRIETEYGKDFTAALYINRCKTYKKTPPPHNWDGIFVMKEK</sequence>
<dbReference type="GO" id="GO:0016020">
    <property type="term" value="C:membrane"/>
    <property type="evidence" value="ECO:0007669"/>
    <property type="project" value="InterPro"/>
</dbReference>
<dbReference type="GO" id="GO:0035556">
    <property type="term" value="P:intracellular signal transduction"/>
    <property type="evidence" value="ECO:0007669"/>
    <property type="project" value="InterPro"/>
</dbReference>
<dbReference type="GO" id="GO:0030313">
    <property type="term" value="C:cell envelope"/>
    <property type="evidence" value="ECO:0007669"/>
    <property type="project" value="UniProtKB-SubCell"/>
</dbReference>
<dbReference type="PANTHER" id="PTHR43081">
    <property type="entry name" value="ADENYLATE CYCLASE, TERMINAL-DIFFERENTIATION SPECIFIC-RELATED"/>
    <property type="match status" value="1"/>
</dbReference>
<dbReference type="HOGENOM" id="CLU_021956_0_0_5"/>
<evidence type="ECO:0000259" key="8">
    <source>
        <dbReference type="PROSITE" id="PS50125"/>
    </source>
</evidence>
<dbReference type="InterPro" id="IPR003660">
    <property type="entry name" value="HAMP_dom"/>
</dbReference>
<evidence type="ECO:0000256" key="5">
    <source>
        <dbReference type="ARBA" id="ARBA00022989"/>
    </source>
</evidence>
<feature type="domain" description="HAMP" evidence="9">
    <location>
        <begin position="385"/>
        <end position="438"/>
    </location>
</feature>
<evidence type="ECO:0000256" key="2">
    <source>
        <dbReference type="ARBA" id="ARBA00005381"/>
    </source>
</evidence>
<comment type="similarity">
    <text evidence="2">Belongs to the adenylyl cyclase class-3 family.</text>
</comment>
<dbReference type="Gene3D" id="3.30.450.20">
    <property type="entry name" value="PAS domain"/>
    <property type="match status" value="2"/>
</dbReference>
<comment type="subcellular location">
    <subcellularLocation>
        <location evidence="1">Cell envelope</location>
    </subcellularLocation>
</comment>
<dbReference type="Pfam" id="PF00672">
    <property type="entry name" value="HAMP"/>
    <property type="match status" value="1"/>
</dbReference>
<name>A0A077ARD3_9PROT</name>
<dbReference type="RefSeq" id="WP_038463146.1">
    <property type="nucleotide sequence ID" value="NZ_CP008941.1"/>
</dbReference>
<dbReference type="Proteomes" id="UP000028926">
    <property type="component" value="Chromosome"/>
</dbReference>
<dbReference type="KEGG" id="paca:ID47_01875"/>
<evidence type="ECO:0000259" key="9">
    <source>
        <dbReference type="PROSITE" id="PS50885"/>
    </source>
</evidence>
<dbReference type="Gene3D" id="6.10.340.10">
    <property type="match status" value="1"/>
</dbReference>
<dbReference type="CDD" id="cd07302">
    <property type="entry name" value="CHD"/>
    <property type="match status" value="1"/>
</dbReference>
<dbReference type="SUPFAM" id="SSF158472">
    <property type="entry name" value="HAMP domain-like"/>
    <property type="match status" value="1"/>
</dbReference>
<dbReference type="OrthoDB" id="9762462at2"/>
<dbReference type="STRING" id="91604.ID47_01875"/>
<evidence type="ECO:0008006" key="12">
    <source>
        <dbReference type="Google" id="ProtNLM"/>
    </source>
</evidence>
<dbReference type="eggNOG" id="COG2114">
    <property type="taxonomic scope" value="Bacteria"/>
</dbReference>
<dbReference type="Pfam" id="PF00211">
    <property type="entry name" value="Guanylate_cyc"/>
    <property type="match status" value="1"/>
</dbReference>
<dbReference type="PROSITE" id="PS50885">
    <property type="entry name" value="HAMP"/>
    <property type="match status" value="1"/>
</dbReference>
<evidence type="ECO:0000256" key="6">
    <source>
        <dbReference type="ARBA" id="ARBA00023136"/>
    </source>
</evidence>
<dbReference type="AlphaFoldDB" id="A0A077ARD3"/>
<evidence type="ECO:0000256" key="4">
    <source>
        <dbReference type="ARBA" id="ARBA00022692"/>
    </source>
</evidence>
<keyword evidence="3" id="KW-1003">Cell membrane</keyword>
<organism evidence="10 11">
    <name type="scientific">Candidatus Odyssella acanthamoebae</name>
    <dbReference type="NCBI Taxonomy" id="91604"/>
    <lineage>
        <taxon>Bacteria</taxon>
        <taxon>Pseudomonadati</taxon>
        <taxon>Pseudomonadota</taxon>
        <taxon>Alphaproteobacteria</taxon>
        <taxon>Holosporales</taxon>
        <taxon>Candidatus Paracaedibacteraceae</taxon>
        <taxon>Candidatus Odyssella</taxon>
    </lineage>
</organism>
<dbReference type="SMART" id="SM00044">
    <property type="entry name" value="CYCc"/>
    <property type="match status" value="1"/>
</dbReference>
<gene>
    <name evidence="10" type="ORF">ID47_01875</name>
</gene>
<keyword evidence="6 7" id="KW-0472">Membrane</keyword>
<dbReference type="GO" id="GO:0004016">
    <property type="term" value="F:adenylate cyclase activity"/>
    <property type="evidence" value="ECO:0007669"/>
    <property type="project" value="UniProtKB-ARBA"/>
</dbReference>
<keyword evidence="11" id="KW-1185">Reference proteome</keyword>
<keyword evidence="5 7" id="KW-1133">Transmembrane helix</keyword>
<dbReference type="PROSITE" id="PS50125">
    <property type="entry name" value="GUANYLATE_CYCLASE_2"/>
    <property type="match status" value="1"/>
</dbReference>
<evidence type="ECO:0000256" key="3">
    <source>
        <dbReference type="ARBA" id="ARBA00022475"/>
    </source>
</evidence>
<evidence type="ECO:0000256" key="1">
    <source>
        <dbReference type="ARBA" id="ARBA00004196"/>
    </source>
</evidence>